<feature type="transmembrane region" description="Helical" evidence="1">
    <location>
        <begin position="84"/>
        <end position="105"/>
    </location>
</feature>
<feature type="transmembrane region" description="Helical" evidence="1">
    <location>
        <begin position="27"/>
        <end position="45"/>
    </location>
</feature>
<keyword evidence="1" id="KW-1133">Transmembrane helix</keyword>
<dbReference type="Proteomes" id="UP000824106">
    <property type="component" value="Unassembled WGS sequence"/>
</dbReference>
<reference evidence="2" key="2">
    <citation type="submission" date="2021-04" db="EMBL/GenBank/DDBJ databases">
        <authorList>
            <person name="Gilroy R."/>
        </authorList>
    </citation>
    <scope>NUCLEOTIDE SEQUENCE</scope>
    <source>
        <strain evidence="2">CHK169-4300</strain>
    </source>
</reference>
<feature type="transmembrane region" description="Helical" evidence="1">
    <location>
        <begin position="363"/>
        <end position="387"/>
    </location>
</feature>
<name>A0A9D2G462_9LACT</name>
<feature type="transmembrane region" description="Helical" evidence="1">
    <location>
        <begin position="287"/>
        <end position="305"/>
    </location>
</feature>
<feature type="transmembrane region" description="Helical" evidence="1">
    <location>
        <begin position="112"/>
        <end position="132"/>
    </location>
</feature>
<feature type="transmembrane region" description="Helical" evidence="1">
    <location>
        <begin position="229"/>
        <end position="248"/>
    </location>
</feature>
<dbReference type="EMBL" id="DXAZ01000156">
    <property type="protein sequence ID" value="HIZ71892.1"/>
    <property type="molecule type" value="Genomic_DNA"/>
</dbReference>
<evidence type="ECO:0000256" key="1">
    <source>
        <dbReference type="SAM" id="Phobius"/>
    </source>
</evidence>
<feature type="transmembrane region" description="Helical" evidence="1">
    <location>
        <begin position="260"/>
        <end position="281"/>
    </location>
</feature>
<reference evidence="2" key="1">
    <citation type="journal article" date="2021" name="PeerJ">
        <title>Extensive microbial diversity within the chicken gut microbiome revealed by metagenomics and culture.</title>
        <authorList>
            <person name="Gilroy R."/>
            <person name="Ravi A."/>
            <person name="Getino M."/>
            <person name="Pursley I."/>
            <person name="Horton D.L."/>
            <person name="Alikhan N.F."/>
            <person name="Baker D."/>
            <person name="Gharbi K."/>
            <person name="Hall N."/>
            <person name="Watson M."/>
            <person name="Adriaenssens E.M."/>
            <person name="Foster-Nyarko E."/>
            <person name="Jarju S."/>
            <person name="Secka A."/>
            <person name="Antonio M."/>
            <person name="Oren A."/>
            <person name="Chaudhuri R.R."/>
            <person name="La Ragione R."/>
            <person name="Hildebrand F."/>
            <person name="Pallen M.J."/>
        </authorList>
    </citation>
    <scope>NUCLEOTIDE SEQUENCE</scope>
    <source>
        <strain evidence="2">CHK169-4300</strain>
    </source>
</reference>
<protein>
    <recommendedName>
        <fullName evidence="4">Na+/glutamate symporter</fullName>
    </recommendedName>
</protein>
<evidence type="ECO:0000313" key="3">
    <source>
        <dbReference type="Proteomes" id="UP000824106"/>
    </source>
</evidence>
<feature type="transmembrane region" description="Helical" evidence="1">
    <location>
        <begin position="138"/>
        <end position="167"/>
    </location>
</feature>
<sequence length="388" mass="41583">MNPILSFTIIMLIWTIGDYIAKKTKSLISSMLVASIIFIVGFKTNIFPEDLLTSSSLLALGNTVVAFVIIHIGTMISIDEFKKQWKTFVIGIAAVCGIAISLFLIGSFFKDVNYVIASIAGISGSTISVIIVQEEALALGLVSVAVLPALISAFQGVIGFPLTSIILRKEAKRLQEEYKAGNLQTEYEISEETEDKTILPEALQTTAGTLFSVGVVALIAYYINQFSGGVLNTFVVALILGVLLRTTGVFKKNILNGIDAYGLMMLAILIIIFAPLATISVDQLIELILPLSVAFVVGVLGNMLFSAIVGKLLGYSMAMSVAIGLTSLYGFPGTMVLSQEAAKSVGENQEEIQAVENQILPKMIIAGFSTVTITSVVLTGILVSYFYY</sequence>
<keyword evidence="1" id="KW-0472">Membrane</keyword>
<dbReference type="InterPro" id="IPR049576">
    <property type="entry name" value="HDC-like"/>
</dbReference>
<accession>A0A9D2G462</accession>
<dbReference type="CDD" id="cd21416">
    <property type="entry name" value="HDC_protein"/>
    <property type="match status" value="1"/>
</dbReference>
<evidence type="ECO:0008006" key="4">
    <source>
        <dbReference type="Google" id="ProtNLM"/>
    </source>
</evidence>
<feature type="transmembrane region" description="Helical" evidence="1">
    <location>
        <begin position="312"/>
        <end position="331"/>
    </location>
</feature>
<dbReference type="AlphaFoldDB" id="A0A9D2G462"/>
<evidence type="ECO:0000313" key="2">
    <source>
        <dbReference type="EMBL" id="HIZ71892.1"/>
    </source>
</evidence>
<gene>
    <name evidence="2" type="ORF">H9808_09055</name>
</gene>
<organism evidence="2 3">
    <name type="scientific">Candidatus Atopostipes pullistercoris</name>
    <dbReference type="NCBI Taxonomy" id="2838467"/>
    <lineage>
        <taxon>Bacteria</taxon>
        <taxon>Bacillati</taxon>
        <taxon>Bacillota</taxon>
        <taxon>Bacilli</taxon>
        <taxon>Lactobacillales</taxon>
        <taxon>Carnobacteriaceae</taxon>
        <taxon>Atopostipes</taxon>
    </lineage>
</organism>
<keyword evidence="1" id="KW-0812">Transmembrane</keyword>
<comment type="caution">
    <text evidence="2">The sequence shown here is derived from an EMBL/GenBank/DDBJ whole genome shotgun (WGS) entry which is preliminary data.</text>
</comment>
<proteinExistence type="predicted"/>
<feature type="transmembrane region" description="Helical" evidence="1">
    <location>
        <begin position="57"/>
        <end position="78"/>
    </location>
</feature>